<feature type="transmembrane region" description="Helical" evidence="8">
    <location>
        <begin position="104"/>
        <end position="125"/>
    </location>
</feature>
<dbReference type="SUPFAM" id="SSF161098">
    <property type="entry name" value="MetI-like"/>
    <property type="match status" value="1"/>
</dbReference>
<organism evidence="10 11">
    <name type="scientific">Dongia rigui</name>
    <dbReference type="NCBI Taxonomy" id="940149"/>
    <lineage>
        <taxon>Bacteria</taxon>
        <taxon>Pseudomonadati</taxon>
        <taxon>Pseudomonadota</taxon>
        <taxon>Alphaproteobacteria</taxon>
        <taxon>Rhodospirillales</taxon>
        <taxon>Dongiaceae</taxon>
        <taxon>Dongia</taxon>
    </lineage>
</organism>
<protein>
    <submittedName>
        <fullName evidence="10">ABC transporter permease subunit</fullName>
    </submittedName>
</protein>
<evidence type="ECO:0000256" key="3">
    <source>
        <dbReference type="ARBA" id="ARBA00022448"/>
    </source>
</evidence>
<keyword evidence="5 8" id="KW-0812">Transmembrane</keyword>
<dbReference type="CDD" id="cd06261">
    <property type="entry name" value="TM_PBP2"/>
    <property type="match status" value="1"/>
</dbReference>
<feature type="transmembrane region" description="Helical" evidence="8">
    <location>
        <begin position="201"/>
        <end position="218"/>
    </location>
</feature>
<keyword evidence="7 8" id="KW-0472">Membrane</keyword>
<gene>
    <name evidence="10" type="ORF">SMD31_13895</name>
</gene>
<evidence type="ECO:0000256" key="8">
    <source>
        <dbReference type="RuleBase" id="RU363032"/>
    </source>
</evidence>
<evidence type="ECO:0000256" key="7">
    <source>
        <dbReference type="ARBA" id="ARBA00023136"/>
    </source>
</evidence>
<keyword evidence="4" id="KW-1003">Cell membrane</keyword>
<keyword evidence="11" id="KW-1185">Reference proteome</keyword>
<comment type="subcellular location">
    <subcellularLocation>
        <location evidence="1 8">Cell membrane</location>
        <topology evidence="1 8">Multi-pass membrane protein</topology>
    </subcellularLocation>
</comment>
<dbReference type="Gene3D" id="1.10.3720.10">
    <property type="entry name" value="MetI-like"/>
    <property type="match status" value="1"/>
</dbReference>
<feature type="transmembrane region" description="Helical" evidence="8">
    <location>
        <begin position="68"/>
        <end position="92"/>
    </location>
</feature>
<evidence type="ECO:0000256" key="2">
    <source>
        <dbReference type="ARBA" id="ARBA00007069"/>
    </source>
</evidence>
<comment type="caution">
    <text evidence="10">The sequence shown here is derived from an EMBL/GenBank/DDBJ whole genome shotgun (WGS) entry which is preliminary data.</text>
</comment>
<reference evidence="10 11" key="1">
    <citation type="journal article" date="2013" name="Antonie Van Leeuwenhoek">
        <title>Dongia rigui sp. nov., isolated from freshwater of a large wetland in Korea.</title>
        <authorList>
            <person name="Baik K.S."/>
            <person name="Hwang Y.M."/>
            <person name="Choi J.S."/>
            <person name="Kwon J."/>
            <person name="Seong C.N."/>
        </authorList>
    </citation>
    <scope>NUCLEOTIDE SEQUENCE [LARGE SCALE GENOMIC DNA]</scope>
    <source>
        <strain evidence="10 11">04SU4-P</strain>
    </source>
</reference>
<comment type="similarity">
    <text evidence="2">Belongs to the binding-protein-dependent transport system permease family. CysTW subfamily.</text>
</comment>
<evidence type="ECO:0000313" key="11">
    <source>
        <dbReference type="Proteomes" id="UP001271769"/>
    </source>
</evidence>
<feature type="domain" description="ABC transmembrane type-1" evidence="9">
    <location>
        <begin position="69"/>
        <end position="266"/>
    </location>
</feature>
<evidence type="ECO:0000256" key="5">
    <source>
        <dbReference type="ARBA" id="ARBA00022692"/>
    </source>
</evidence>
<dbReference type="RefSeq" id="WP_320501499.1">
    <property type="nucleotide sequence ID" value="NZ_JAXCLX010000002.1"/>
</dbReference>
<dbReference type="EMBL" id="JAXCLX010000002">
    <property type="protein sequence ID" value="MDY0873030.1"/>
    <property type="molecule type" value="Genomic_DNA"/>
</dbReference>
<dbReference type="InterPro" id="IPR035906">
    <property type="entry name" value="MetI-like_sf"/>
</dbReference>
<evidence type="ECO:0000259" key="9">
    <source>
        <dbReference type="PROSITE" id="PS50928"/>
    </source>
</evidence>
<feature type="transmembrane region" description="Helical" evidence="8">
    <location>
        <begin position="21"/>
        <end position="43"/>
    </location>
</feature>
<keyword evidence="6 8" id="KW-1133">Transmembrane helix</keyword>
<evidence type="ECO:0000313" key="10">
    <source>
        <dbReference type="EMBL" id="MDY0873030.1"/>
    </source>
</evidence>
<evidence type="ECO:0000256" key="4">
    <source>
        <dbReference type="ARBA" id="ARBA00022475"/>
    </source>
</evidence>
<evidence type="ECO:0000256" key="1">
    <source>
        <dbReference type="ARBA" id="ARBA00004651"/>
    </source>
</evidence>
<evidence type="ECO:0000256" key="6">
    <source>
        <dbReference type="ARBA" id="ARBA00022989"/>
    </source>
</evidence>
<dbReference type="Pfam" id="PF00528">
    <property type="entry name" value="BPD_transp_1"/>
    <property type="match status" value="1"/>
</dbReference>
<name>A0ABU5E0H3_9PROT</name>
<sequence>MAAGGSSLALRGPLAGLAWTSLGLQIAIFAAPLALVLWLSLLATANQSGDLSLTGWTSLLASPEAREALFSSILLAALTALGATCLSWPIAYLIAIRGRRLGRVLLGFVILLWFFDPGMRILGWMQAFKDLALLDILPLSMLSGFSAELIAGIHAWLPLSILVLALAFRRVDPHLLRAARECGADSATLLTRILWPLCRSAAALSAAITFSGAIGSFLEPRLLGTGEFEQASEWLQRALESETGWPYAAAMLILLLAFAAAPLVLLAVLNQRKVPT</sequence>
<dbReference type="PROSITE" id="PS50928">
    <property type="entry name" value="ABC_TM1"/>
    <property type="match status" value="1"/>
</dbReference>
<feature type="transmembrane region" description="Helical" evidence="8">
    <location>
        <begin position="145"/>
        <end position="168"/>
    </location>
</feature>
<dbReference type="InterPro" id="IPR000515">
    <property type="entry name" value="MetI-like"/>
</dbReference>
<dbReference type="Proteomes" id="UP001271769">
    <property type="component" value="Unassembled WGS sequence"/>
</dbReference>
<accession>A0ABU5E0H3</accession>
<feature type="transmembrane region" description="Helical" evidence="8">
    <location>
        <begin position="245"/>
        <end position="269"/>
    </location>
</feature>
<dbReference type="PANTHER" id="PTHR42929:SF1">
    <property type="entry name" value="INNER MEMBRANE ABC TRANSPORTER PERMEASE PROTEIN YDCU-RELATED"/>
    <property type="match status" value="1"/>
</dbReference>
<keyword evidence="3 8" id="KW-0813">Transport</keyword>
<dbReference type="PANTHER" id="PTHR42929">
    <property type="entry name" value="INNER MEMBRANE ABC TRANSPORTER PERMEASE PROTEIN YDCU-RELATED-RELATED"/>
    <property type="match status" value="1"/>
</dbReference>
<proteinExistence type="inferred from homology"/>